<dbReference type="SUPFAM" id="SSF52096">
    <property type="entry name" value="ClpP/crotonase"/>
    <property type="match status" value="1"/>
</dbReference>
<dbReference type="PANTHER" id="PTHR37049">
    <property type="entry name" value="PEPTIDASE S41 FAMILY PROTEIN"/>
    <property type="match status" value="1"/>
</dbReference>
<evidence type="ECO:0000259" key="2">
    <source>
        <dbReference type="Pfam" id="PF03572"/>
    </source>
</evidence>
<dbReference type="Proteomes" id="UP000799757">
    <property type="component" value="Unassembled WGS sequence"/>
</dbReference>
<keyword evidence="1" id="KW-0732">Signal</keyword>
<sequence length="834" mass="91232">MRSLSLFLVAAATAHAQNLIPSPIATRDIPPLPTLFKREEFQEPCAEVAASWSAAKPRQTGQIYVGAKLAYDCLQTVPVDVEGDLKMIEELKLFLQFQSDLNYLKDGIKTHNAEPLDLLGSLDEIYHGVKNGSFKGEYDVQQSIQLLLVKAGDFHLHWFPDISQPLKFKFNFTSSPLKTINGKDAIEFLNEAALQSMFHTPDARWNRLFPNFARLSISNAKDEAGPFVSPLVYDGETTELVFKNGSSLTIQNMASIAPNYGFANVTNGKTFFDQFCTGSLSTIPAELAPPKVLPSVSTANVQISTVLPEAQQSGVVGAQGHLPAYHLHPIIAGRDVVAKDSSYFPTSTAGFPPIHIVTSVSDSSSHPTYTYTAASSYQPSSTAEVAEMPQPTGYPDPVIVQSSLAIQGYYMNETGYEDVAVLVIPDFGPEIVEAYTNETQPLVESQKVIKKFFAGAVKDGKKKLIVDLRGNQGGTIDMGFETFKQIFPNLEPYGATRYRAHEAFAIFSADIADFTENVTFAEKQPELYAQLVQEASTWDYQNIMNEKGEAFESFSDYFGPYVRNKDGFTALRRYNYSNLESGYTSAPRFNLTGFGDQAPAPAQPFESENIVILQDGLCGSTCAIFAQLMREQGKVHTIAVGGRPLNEPMEGVGGTKGAQVIAMDYIVTLMTGVINTTEIVYGLKAAQLVNDTAVGKIAAVDQLYIRGAHNYDTPFRINSLDNLRMQNRTDLTWEQSQTPLEFVYEAADCRLFPTYESLFSPTPLWKLAVDAKWGNGSCVAGSTGDPSAMGVLEKLPFNKKQSPPPEEYKGAASGLQVSGMMMLVAMVSAIAVLL</sequence>
<organism evidence="4 5">
    <name type="scientific">Melanomma pulvis-pyrius CBS 109.77</name>
    <dbReference type="NCBI Taxonomy" id="1314802"/>
    <lineage>
        <taxon>Eukaryota</taxon>
        <taxon>Fungi</taxon>
        <taxon>Dikarya</taxon>
        <taxon>Ascomycota</taxon>
        <taxon>Pezizomycotina</taxon>
        <taxon>Dothideomycetes</taxon>
        <taxon>Pleosporomycetidae</taxon>
        <taxon>Pleosporales</taxon>
        <taxon>Melanommataceae</taxon>
        <taxon>Melanomma</taxon>
    </lineage>
</organism>
<accession>A0A6A6WWV6</accession>
<dbReference type="Pfam" id="PF23658">
    <property type="entry name" value="PDZ_CPAF_rel"/>
    <property type="match status" value="1"/>
</dbReference>
<evidence type="ECO:0000259" key="3">
    <source>
        <dbReference type="Pfam" id="PF23658"/>
    </source>
</evidence>
<dbReference type="InterPro" id="IPR005151">
    <property type="entry name" value="Tail-specific_protease"/>
</dbReference>
<dbReference type="GO" id="GO:0006508">
    <property type="term" value="P:proteolysis"/>
    <property type="evidence" value="ECO:0007669"/>
    <property type="project" value="InterPro"/>
</dbReference>
<dbReference type="Gene3D" id="3.90.226.10">
    <property type="entry name" value="2-enoyl-CoA Hydratase, Chain A, domain 1"/>
    <property type="match status" value="1"/>
</dbReference>
<dbReference type="InterPro" id="IPR052766">
    <property type="entry name" value="S41A_metabolite_peptidase"/>
</dbReference>
<dbReference type="InterPro" id="IPR029045">
    <property type="entry name" value="ClpP/crotonase-like_dom_sf"/>
</dbReference>
<dbReference type="OrthoDB" id="27214at2759"/>
<gene>
    <name evidence="4" type="ORF">K505DRAFT_378920</name>
</gene>
<dbReference type="Pfam" id="PF03572">
    <property type="entry name" value="Peptidase_S41"/>
    <property type="match status" value="1"/>
</dbReference>
<evidence type="ECO:0000256" key="1">
    <source>
        <dbReference type="SAM" id="SignalP"/>
    </source>
</evidence>
<dbReference type="InterPro" id="IPR056186">
    <property type="entry name" value="PDZ_CPAF-rel"/>
</dbReference>
<dbReference type="AlphaFoldDB" id="A0A6A6WWV6"/>
<feature type="chain" id="PRO_5025409633" evidence="1">
    <location>
        <begin position="17"/>
        <end position="834"/>
    </location>
</feature>
<feature type="domain" description="CPAF-like PDZ" evidence="3">
    <location>
        <begin position="171"/>
        <end position="259"/>
    </location>
</feature>
<evidence type="ECO:0000313" key="4">
    <source>
        <dbReference type="EMBL" id="KAF2788401.1"/>
    </source>
</evidence>
<evidence type="ECO:0000313" key="5">
    <source>
        <dbReference type="Proteomes" id="UP000799757"/>
    </source>
</evidence>
<proteinExistence type="predicted"/>
<reference evidence="4" key="1">
    <citation type="journal article" date="2020" name="Stud. Mycol.">
        <title>101 Dothideomycetes genomes: a test case for predicting lifestyles and emergence of pathogens.</title>
        <authorList>
            <person name="Haridas S."/>
            <person name="Albert R."/>
            <person name="Binder M."/>
            <person name="Bloem J."/>
            <person name="Labutti K."/>
            <person name="Salamov A."/>
            <person name="Andreopoulos B."/>
            <person name="Baker S."/>
            <person name="Barry K."/>
            <person name="Bills G."/>
            <person name="Bluhm B."/>
            <person name="Cannon C."/>
            <person name="Castanera R."/>
            <person name="Culley D."/>
            <person name="Daum C."/>
            <person name="Ezra D."/>
            <person name="Gonzalez J."/>
            <person name="Henrissat B."/>
            <person name="Kuo A."/>
            <person name="Liang C."/>
            <person name="Lipzen A."/>
            <person name="Lutzoni F."/>
            <person name="Magnuson J."/>
            <person name="Mondo S."/>
            <person name="Nolan M."/>
            <person name="Ohm R."/>
            <person name="Pangilinan J."/>
            <person name="Park H.-J."/>
            <person name="Ramirez L."/>
            <person name="Alfaro M."/>
            <person name="Sun H."/>
            <person name="Tritt A."/>
            <person name="Yoshinaga Y."/>
            <person name="Zwiers L.-H."/>
            <person name="Turgeon B."/>
            <person name="Goodwin S."/>
            <person name="Spatafora J."/>
            <person name="Crous P."/>
            <person name="Grigoriev I."/>
        </authorList>
    </citation>
    <scope>NUCLEOTIDE SEQUENCE</scope>
    <source>
        <strain evidence="4">CBS 109.77</strain>
    </source>
</reference>
<dbReference type="GO" id="GO:0008236">
    <property type="term" value="F:serine-type peptidase activity"/>
    <property type="evidence" value="ECO:0007669"/>
    <property type="project" value="InterPro"/>
</dbReference>
<dbReference type="EMBL" id="MU002219">
    <property type="protein sequence ID" value="KAF2788401.1"/>
    <property type="molecule type" value="Genomic_DNA"/>
</dbReference>
<keyword evidence="5" id="KW-1185">Reference proteome</keyword>
<protein>
    <submittedName>
        <fullName evidence="4">Uncharacterized protein</fullName>
    </submittedName>
</protein>
<name>A0A6A6WWV6_9PLEO</name>
<dbReference type="PANTHER" id="PTHR37049:SF4">
    <property type="entry name" value="RHODANESE DOMAIN-CONTAINING PROTEIN"/>
    <property type="match status" value="1"/>
</dbReference>
<feature type="signal peptide" evidence="1">
    <location>
        <begin position="1"/>
        <end position="16"/>
    </location>
</feature>
<feature type="domain" description="Tail specific protease" evidence="2">
    <location>
        <begin position="418"/>
        <end position="636"/>
    </location>
</feature>